<dbReference type="Pfam" id="PF01370">
    <property type="entry name" value="Epimerase"/>
    <property type="match status" value="1"/>
</dbReference>
<name>A0A1V9G958_9BACT</name>
<keyword evidence="3" id="KW-1185">Reference proteome</keyword>
<dbReference type="GO" id="GO:0004029">
    <property type="term" value="F:aldehyde dehydrogenase (NAD+) activity"/>
    <property type="evidence" value="ECO:0007669"/>
    <property type="project" value="TreeGrafter"/>
</dbReference>
<protein>
    <submittedName>
        <fullName evidence="2">3-beta hydroxysteroid dehydrogenase</fullName>
    </submittedName>
</protein>
<dbReference type="STRING" id="1703345.A3860_01215"/>
<evidence type="ECO:0000313" key="2">
    <source>
        <dbReference type="EMBL" id="OQP67008.1"/>
    </source>
</evidence>
<dbReference type="PANTHER" id="PTHR48079">
    <property type="entry name" value="PROTEIN YEEZ"/>
    <property type="match status" value="1"/>
</dbReference>
<dbReference type="InterPro" id="IPR051783">
    <property type="entry name" value="NAD(P)-dependent_oxidoreduct"/>
</dbReference>
<dbReference type="InterPro" id="IPR036291">
    <property type="entry name" value="NAD(P)-bd_dom_sf"/>
</dbReference>
<dbReference type="RefSeq" id="WP_081144706.1">
    <property type="nucleotide sequence ID" value="NZ_LVYD01000001.1"/>
</dbReference>
<dbReference type="GO" id="GO:0005737">
    <property type="term" value="C:cytoplasm"/>
    <property type="evidence" value="ECO:0007669"/>
    <property type="project" value="TreeGrafter"/>
</dbReference>
<dbReference type="PANTHER" id="PTHR48079:SF6">
    <property type="entry name" value="NAD(P)-BINDING DOMAIN-CONTAINING PROTEIN-RELATED"/>
    <property type="match status" value="1"/>
</dbReference>
<dbReference type="EMBL" id="LVYD01000001">
    <property type="protein sequence ID" value="OQP67008.1"/>
    <property type="molecule type" value="Genomic_DNA"/>
</dbReference>
<accession>A0A1V9G958</accession>
<feature type="domain" description="NAD-dependent epimerase/dehydratase" evidence="1">
    <location>
        <begin position="5"/>
        <end position="227"/>
    </location>
</feature>
<dbReference type="SUPFAM" id="SSF51735">
    <property type="entry name" value="NAD(P)-binding Rossmann-fold domains"/>
    <property type="match status" value="1"/>
</dbReference>
<dbReference type="Gene3D" id="3.40.50.720">
    <property type="entry name" value="NAD(P)-binding Rossmann-like Domain"/>
    <property type="match status" value="1"/>
</dbReference>
<reference evidence="2 3" key="1">
    <citation type="submission" date="2016-03" db="EMBL/GenBank/DDBJ databases">
        <title>Niastella vici sp. nov., isolated from farmland soil.</title>
        <authorList>
            <person name="Chen L."/>
            <person name="Wang D."/>
            <person name="Yang S."/>
            <person name="Wang G."/>
        </authorList>
    </citation>
    <scope>NUCLEOTIDE SEQUENCE [LARGE SCALE GENOMIC DNA]</scope>
    <source>
        <strain evidence="2 3">DJ57</strain>
    </source>
</reference>
<dbReference type="InterPro" id="IPR001509">
    <property type="entry name" value="Epimerase_deHydtase"/>
</dbReference>
<gene>
    <name evidence="2" type="ORF">A3860_01215</name>
</gene>
<dbReference type="Proteomes" id="UP000192796">
    <property type="component" value="Unassembled WGS sequence"/>
</dbReference>
<comment type="caution">
    <text evidence="2">The sequence shown here is derived from an EMBL/GenBank/DDBJ whole genome shotgun (WGS) entry which is preliminary data.</text>
</comment>
<organism evidence="2 3">
    <name type="scientific">Niastella vici</name>
    <dbReference type="NCBI Taxonomy" id="1703345"/>
    <lineage>
        <taxon>Bacteria</taxon>
        <taxon>Pseudomonadati</taxon>
        <taxon>Bacteroidota</taxon>
        <taxon>Chitinophagia</taxon>
        <taxon>Chitinophagales</taxon>
        <taxon>Chitinophagaceae</taxon>
        <taxon>Niastella</taxon>
    </lineage>
</organism>
<evidence type="ECO:0000259" key="1">
    <source>
        <dbReference type="Pfam" id="PF01370"/>
    </source>
</evidence>
<evidence type="ECO:0000313" key="3">
    <source>
        <dbReference type="Proteomes" id="UP000192796"/>
    </source>
</evidence>
<dbReference type="OrthoDB" id="596910at2"/>
<proteinExistence type="predicted"/>
<sequence>MLTKILVTGGSGFIGAYIIKELVEKGYAVRAIRHSKAAPFFIPAHINAQVEWVQCDILDVVSLYETMDGVDAVIHAAAKVSFHDSERRTLNKINIDGTANVVNMAIEKNIQRFVHISSVAAIGRTISGETINEEKKWQPGKWHTTYAISKYHAELEVWRAAAEGLNTVIVNPSTVLGYGDWSMSSCAIFKNVYREFPWFTKGINGFVAVADVAKAAVLLMESNHSNERFIVNGDNWTFQQLLNTIADGFGKKQPHKEATPFMGKIAWRMEKLKSMFSGKKPLLTRESARVAQSVTYFDNSKLLRALPGFSFTPLEKAIQKDCEQYLAHLQPL</sequence>
<dbReference type="AlphaFoldDB" id="A0A1V9G958"/>